<dbReference type="Proteomes" id="UP000244523">
    <property type="component" value="Unassembled WGS sequence"/>
</dbReference>
<proteinExistence type="predicted"/>
<reference evidence="1 2" key="1">
    <citation type="submission" date="2018-04" db="EMBL/GenBank/DDBJ databases">
        <title>Genomic Encyclopedia of Archaeal and Bacterial Type Strains, Phase II (KMG-II): from individual species to whole genera.</title>
        <authorList>
            <person name="Goeker M."/>
        </authorList>
    </citation>
    <scope>NUCLEOTIDE SEQUENCE [LARGE SCALE GENOMIC DNA]</scope>
    <source>
        <strain evidence="1 2">DSM 29955</strain>
    </source>
</reference>
<organism evidence="1 2">
    <name type="scientific">Yoonia sediminilitoris</name>
    <dbReference type="NCBI Taxonomy" id="1286148"/>
    <lineage>
        <taxon>Bacteria</taxon>
        <taxon>Pseudomonadati</taxon>
        <taxon>Pseudomonadota</taxon>
        <taxon>Alphaproteobacteria</taxon>
        <taxon>Rhodobacterales</taxon>
        <taxon>Paracoccaceae</taxon>
        <taxon>Yoonia</taxon>
    </lineage>
</organism>
<evidence type="ECO:0000313" key="1">
    <source>
        <dbReference type="EMBL" id="PUB12060.1"/>
    </source>
</evidence>
<name>A0A2T6KB32_9RHOB</name>
<dbReference type="EMBL" id="QBUD01000011">
    <property type="protein sequence ID" value="PUB12060.1"/>
    <property type="molecule type" value="Genomic_DNA"/>
</dbReference>
<accession>A0A2T6KB32</accession>
<gene>
    <name evidence="1" type="ORF">C8N45_11137</name>
</gene>
<keyword evidence="2" id="KW-1185">Reference proteome</keyword>
<comment type="caution">
    <text evidence="1">The sequence shown here is derived from an EMBL/GenBank/DDBJ whole genome shotgun (WGS) entry which is preliminary data.</text>
</comment>
<sequence>MEAMRRRLAGETARAASADEVRELRCQANDLKEMGAEQTLELRSIKKSMTGDGGDHE</sequence>
<dbReference type="AlphaFoldDB" id="A0A2T6KB32"/>
<evidence type="ECO:0000313" key="2">
    <source>
        <dbReference type="Proteomes" id="UP000244523"/>
    </source>
</evidence>
<protein>
    <submittedName>
        <fullName evidence="1">Uncharacterized protein</fullName>
    </submittedName>
</protein>